<accession>A0ACC1JRW6</accession>
<evidence type="ECO:0000313" key="1">
    <source>
        <dbReference type="EMBL" id="KAJ2766056.1"/>
    </source>
</evidence>
<gene>
    <name evidence="1" type="ORF">GGI18_006079</name>
</gene>
<reference evidence="1" key="1">
    <citation type="submission" date="2022-07" db="EMBL/GenBank/DDBJ databases">
        <title>Phylogenomic reconstructions and comparative analyses of Kickxellomycotina fungi.</title>
        <authorList>
            <person name="Reynolds N.K."/>
            <person name="Stajich J.E."/>
            <person name="Barry K."/>
            <person name="Grigoriev I.V."/>
            <person name="Crous P."/>
            <person name="Smith M.E."/>
        </authorList>
    </citation>
    <scope>NUCLEOTIDE SEQUENCE</scope>
    <source>
        <strain evidence="1">BCRC 34191</strain>
    </source>
</reference>
<comment type="caution">
    <text evidence="1">The sequence shown here is derived from an EMBL/GenBank/DDBJ whole genome shotgun (WGS) entry which is preliminary data.</text>
</comment>
<sequence length="203" mass="23162">MANRVDPQLLSQAVELYTQAVQDTPPNRTKFDHLVDLIHEKPILLYDSFFDKGYEAAAAVIDVCHGGPDAQEDDNLSFLTPPAAWGWVTMEEAACEVPPQALFETKYPDFVRRFLELAHRTLQHRVSTPAPIVRRVVQALTRFWPELIHICIHTDPGDPSWRERYMEMMELDRLLQQLISTADDPALGAHLVKLQETVIAMFT</sequence>
<proteinExistence type="predicted"/>
<organism evidence="1 2">
    <name type="scientific">Coemansia linderi</name>
    <dbReference type="NCBI Taxonomy" id="2663919"/>
    <lineage>
        <taxon>Eukaryota</taxon>
        <taxon>Fungi</taxon>
        <taxon>Fungi incertae sedis</taxon>
        <taxon>Zoopagomycota</taxon>
        <taxon>Kickxellomycotina</taxon>
        <taxon>Kickxellomycetes</taxon>
        <taxon>Kickxellales</taxon>
        <taxon>Kickxellaceae</taxon>
        <taxon>Coemansia</taxon>
    </lineage>
</organism>
<name>A0ACC1JRW6_9FUNG</name>
<feature type="non-terminal residue" evidence="1">
    <location>
        <position position="203"/>
    </location>
</feature>
<keyword evidence="2" id="KW-1185">Reference proteome</keyword>
<evidence type="ECO:0000313" key="2">
    <source>
        <dbReference type="Proteomes" id="UP001140066"/>
    </source>
</evidence>
<dbReference type="EMBL" id="JANBUK010003804">
    <property type="protein sequence ID" value="KAJ2766056.1"/>
    <property type="molecule type" value="Genomic_DNA"/>
</dbReference>
<dbReference type="Proteomes" id="UP001140066">
    <property type="component" value="Unassembled WGS sequence"/>
</dbReference>
<protein>
    <submittedName>
        <fullName evidence="1">Uncharacterized protein</fullName>
    </submittedName>
</protein>